<accession>A0A164NGC5</accession>
<dbReference type="SUPFAM" id="SSF48576">
    <property type="entry name" value="Terpenoid synthases"/>
    <property type="match status" value="1"/>
</dbReference>
<dbReference type="STRING" id="455432.AWN90_24905"/>
<dbReference type="InterPro" id="IPR002060">
    <property type="entry name" value="Squ/phyt_synthse"/>
</dbReference>
<dbReference type="GO" id="GO:0051996">
    <property type="term" value="F:squalene synthase [NAD(P)H] activity"/>
    <property type="evidence" value="ECO:0007669"/>
    <property type="project" value="InterPro"/>
</dbReference>
<dbReference type="SFLD" id="SFLDS00005">
    <property type="entry name" value="Isoprenoid_Synthase_Type_I"/>
    <property type="match status" value="1"/>
</dbReference>
<dbReference type="EMBL" id="LWGR01000005">
    <property type="protein sequence ID" value="KZM74334.1"/>
    <property type="molecule type" value="Genomic_DNA"/>
</dbReference>
<dbReference type="SFLD" id="SFLDG01018">
    <property type="entry name" value="Squalene/Phytoene_Synthase_Lik"/>
    <property type="match status" value="1"/>
</dbReference>
<dbReference type="OrthoDB" id="9807580at2"/>
<dbReference type="InterPro" id="IPR033904">
    <property type="entry name" value="Trans_IPPS_HH"/>
</dbReference>
<dbReference type="InterPro" id="IPR017827">
    <property type="entry name" value="HSQ_synthase_HpnC"/>
</dbReference>
<keyword evidence="2" id="KW-1185">Reference proteome</keyword>
<dbReference type="NCBIfam" id="TIGR03464">
    <property type="entry name" value="HpnC"/>
    <property type="match status" value="1"/>
</dbReference>
<dbReference type="InterPro" id="IPR008949">
    <property type="entry name" value="Isoprenoid_synthase_dom_sf"/>
</dbReference>
<proteinExistence type="predicted"/>
<dbReference type="InterPro" id="IPR044843">
    <property type="entry name" value="Trans_IPPS_bact-type"/>
</dbReference>
<protein>
    <submittedName>
        <fullName evidence="1">Squalene synthase HpnC</fullName>
    </submittedName>
</protein>
<organism evidence="1 2">
    <name type="scientific">Nocardia terpenica</name>
    <dbReference type="NCBI Taxonomy" id="455432"/>
    <lineage>
        <taxon>Bacteria</taxon>
        <taxon>Bacillati</taxon>
        <taxon>Actinomycetota</taxon>
        <taxon>Actinomycetes</taxon>
        <taxon>Mycobacteriales</taxon>
        <taxon>Nocardiaceae</taxon>
        <taxon>Nocardia</taxon>
    </lineage>
</organism>
<dbReference type="SFLD" id="SFLDG01212">
    <property type="entry name" value="Phytoene_synthase_like"/>
    <property type="match status" value="1"/>
</dbReference>
<dbReference type="Gene3D" id="1.10.600.10">
    <property type="entry name" value="Farnesyl Diphosphate Synthase"/>
    <property type="match status" value="1"/>
</dbReference>
<dbReference type="Proteomes" id="UP000076512">
    <property type="component" value="Unassembled WGS sequence"/>
</dbReference>
<dbReference type="AlphaFoldDB" id="A0A164NGC5"/>
<dbReference type="GO" id="GO:0004311">
    <property type="term" value="F:geranylgeranyl diphosphate synthase activity"/>
    <property type="evidence" value="ECO:0007669"/>
    <property type="project" value="InterPro"/>
</dbReference>
<evidence type="ECO:0000313" key="1">
    <source>
        <dbReference type="EMBL" id="KZM74334.1"/>
    </source>
</evidence>
<name>A0A164NGC5_9NOCA</name>
<gene>
    <name evidence="1" type="ORF">AWN90_24905</name>
</gene>
<sequence>MGAPVGTRELRAREHGENFPVALRWLPREPRRHLHAVYAVVRTIDDIGDRAPGDRTARLLEFRADLARVWAGDEPRHPVLRALTSTVADCDLAQEPFRRLIEANLMDQRVRRYATFEDLLGYCRLSADPIGRLVLEVFDQSTPRNEALSDRVCSALQVLEHCQDVAEDLAAGRVYLPQDDLAEFGVTAADLVSGTGHGSRAAVLRQVDRSAALLDEGSELVGRLTGWARVAVAGYVAGGYATVRALRAAGGDVWHEPTAPRRADLVRSMVSLLAHHRRVTTR</sequence>
<evidence type="ECO:0000313" key="2">
    <source>
        <dbReference type="Proteomes" id="UP000076512"/>
    </source>
</evidence>
<dbReference type="RefSeq" id="WP_067587602.1">
    <property type="nucleotide sequence ID" value="NZ_JABMCZ010000005.1"/>
</dbReference>
<dbReference type="CDD" id="cd00683">
    <property type="entry name" value="Trans_IPPS_HH"/>
    <property type="match status" value="1"/>
</dbReference>
<reference evidence="1 2" key="1">
    <citation type="submission" date="2016-04" db="EMBL/GenBank/DDBJ databases">
        <authorList>
            <person name="Evans L.H."/>
            <person name="Alamgir A."/>
            <person name="Owens N."/>
            <person name="Weber N.D."/>
            <person name="Virtaneva K."/>
            <person name="Barbian K."/>
            <person name="Babar A."/>
            <person name="Rosenke K."/>
        </authorList>
    </citation>
    <scope>NUCLEOTIDE SEQUENCE [LARGE SCALE GENOMIC DNA]</scope>
    <source>
        <strain evidence="1 2">IFM 0406</strain>
    </source>
</reference>
<dbReference type="PANTHER" id="PTHR31480">
    <property type="entry name" value="BIFUNCTIONAL LYCOPENE CYCLASE/PHYTOENE SYNTHASE"/>
    <property type="match status" value="1"/>
</dbReference>
<dbReference type="Pfam" id="PF00494">
    <property type="entry name" value="SQS_PSY"/>
    <property type="match status" value="1"/>
</dbReference>
<dbReference type="GO" id="GO:0016114">
    <property type="term" value="P:terpenoid biosynthetic process"/>
    <property type="evidence" value="ECO:0007669"/>
    <property type="project" value="UniProtKB-ARBA"/>
</dbReference>
<comment type="caution">
    <text evidence="1">The sequence shown here is derived from an EMBL/GenBank/DDBJ whole genome shotgun (WGS) entry which is preliminary data.</text>
</comment>